<feature type="region of interest" description="Disordered" evidence="1">
    <location>
        <begin position="28"/>
        <end position="52"/>
    </location>
</feature>
<evidence type="ECO:0000256" key="1">
    <source>
        <dbReference type="SAM" id="MobiDB-lite"/>
    </source>
</evidence>
<reference evidence="2" key="2">
    <citation type="submission" date="2020-09" db="EMBL/GenBank/DDBJ databases">
        <authorList>
            <person name="Sun Q."/>
            <person name="Zhou Y."/>
        </authorList>
    </citation>
    <scope>NUCLEOTIDE SEQUENCE</scope>
    <source>
        <strain evidence="2">CGMCC 1.15478</strain>
    </source>
</reference>
<dbReference type="Proteomes" id="UP000641514">
    <property type="component" value="Unassembled WGS sequence"/>
</dbReference>
<organism evidence="2 3">
    <name type="scientific">Hoyosella rhizosphaerae</name>
    <dbReference type="NCBI Taxonomy" id="1755582"/>
    <lineage>
        <taxon>Bacteria</taxon>
        <taxon>Bacillati</taxon>
        <taxon>Actinomycetota</taxon>
        <taxon>Actinomycetes</taxon>
        <taxon>Mycobacteriales</taxon>
        <taxon>Hoyosellaceae</taxon>
        <taxon>Hoyosella</taxon>
    </lineage>
</organism>
<dbReference type="EMBL" id="BMJH01000003">
    <property type="protein sequence ID" value="GGC70536.1"/>
    <property type="molecule type" value="Genomic_DNA"/>
</dbReference>
<evidence type="ECO:0000313" key="3">
    <source>
        <dbReference type="Proteomes" id="UP000641514"/>
    </source>
</evidence>
<name>A0A916UFI5_9ACTN</name>
<feature type="region of interest" description="Disordered" evidence="1">
    <location>
        <begin position="177"/>
        <end position="221"/>
    </location>
</feature>
<proteinExistence type="predicted"/>
<evidence type="ECO:0000313" key="2">
    <source>
        <dbReference type="EMBL" id="GGC70536.1"/>
    </source>
</evidence>
<dbReference type="PROSITE" id="PS51257">
    <property type="entry name" value="PROKAR_LIPOPROTEIN"/>
    <property type="match status" value="1"/>
</dbReference>
<gene>
    <name evidence="2" type="ORF">GCM10011410_24240</name>
</gene>
<evidence type="ECO:0008006" key="4">
    <source>
        <dbReference type="Google" id="ProtNLM"/>
    </source>
</evidence>
<accession>A0A916UFI5</accession>
<sequence>MAKRSGQIVGVSFISVALVAGCTVGEGSDDGSPAQVLQPEASQDSDNPDRNLPLVVSDGASGVAVSASSQFFRRAPFAVVADQGDIAAVVRAASIGVATSVPVLPLDPADGSSVLTELERLGTATVLAVGDVPELDDVEIITAPNSVGQLSDLVGVSFEETEVSGLAEIGPALGRLDPSSPTLLTLTGSAEHSADARDAEEPDADELGAETGENGSLPEFGRSELANPVLALVAITDGESGSDAVQHIAAAATSKAAGADLKVLGVPDPRATGESVEALREHSDSTVVAIGDHFGSVTELRDRIEFALTVPELPGGGQLLYPGRRMIALYGHPGVPAMGVMGEQGPEESVARAKELASQYDPFSDEKVIPALEVIVTVASVDPGTDNQYSNRSRVDDIRPWVEAARDTDTYVVLDLQPGRTDFLTQAKIYEELLAEPHVGLALDPEWRLRPDQVHLRQVGQVDASEINDVIEWLADLTAENNLPQKLLILHQFQTRMITNRADIDTSRDEVSVLIHADGHGVPEQKLDTWNVLKQDLPEGVWLGWKNFNDEDSPTFTPEETMDVSPSPWFVSYQ</sequence>
<comment type="caution">
    <text evidence="2">The sequence shown here is derived from an EMBL/GenBank/DDBJ whole genome shotgun (WGS) entry which is preliminary data.</text>
</comment>
<dbReference type="RefSeq" id="WP_188675288.1">
    <property type="nucleotide sequence ID" value="NZ_BMJH01000003.1"/>
</dbReference>
<reference evidence="2" key="1">
    <citation type="journal article" date="2014" name="Int. J. Syst. Evol. Microbiol.">
        <title>Complete genome sequence of Corynebacterium casei LMG S-19264T (=DSM 44701T), isolated from a smear-ripened cheese.</title>
        <authorList>
            <consortium name="US DOE Joint Genome Institute (JGI-PGF)"/>
            <person name="Walter F."/>
            <person name="Albersmeier A."/>
            <person name="Kalinowski J."/>
            <person name="Ruckert C."/>
        </authorList>
    </citation>
    <scope>NUCLEOTIDE SEQUENCE</scope>
    <source>
        <strain evidence="2">CGMCC 1.15478</strain>
    </source>
</reference>
<dbReference type="AlphaFoldDB" id="A0A916UFI5"/>
<protein>
    <recommendedName>
        <fullName evidence="4">Cell wall-binding repeat-containing protein</fullName>
    </recommendedName>
</protein>
<keyword evidence="3" id="KW-1185">Reference proteome</keyword>